<dbReference type="Proteomes" id="UP000321291">
    <property type="component" value="Chromosome"/>
</dbReference>
<reference evidence="5 6" key="1">
    <citation type="journal article" date="2017" name="Int. J. Syst. Evol. Microbiol.">
        <title>Arachidicoccus ginsenosidivorans sp. nov., with ginsenoside-converting activity isolated from ginseng cultivating soil.</title>
        <authorList>
            <person name="Siddiqi M.Z."/>
            <person name="Aslam Z."/>
            <person name="Im W.T."/>
        </authorList>
    </citation>
    <scope>NUCLEOTIDE SEQUENCE [LARGE SCALE GENOMIC DNA]</scope>
    <source>
        <strain evidence="5 6">Gsoil 809</strain>
    </source>
</reference>
<dbReference type="EMBL" id="CP042434">
    <property type="protein sequence ID" value="QEC74055.1"/>
    <property type="molecule type" value="Genomic_DNA"/>
</dbReference>
<evidence type="ECO:0000313" key="5">
    <source>
        <dbReference type="EMBL" id="QEC74055.1"/>
    </source>
</evidence>
<dbReference type="Gene3D" id="1.10.10.60">
    <property type="entry name" value="Homeodomain-like"/>
    <property type="match status" value="2"/>
</dbReference>
<evidence type="ECO:0000256" key="3">
    <source>
        <dbReference type="ARBA" id="ARBA00023163"/>
    </source>
</evidence>
<evidence type="ECO:0000259" key="4">
    <source>
        <dbReference type="PROSITE" id="PS01124"/>
    </source>
</evidence>
<dbReference type="Pfam" id="PF12833">
    <property type="entry name" value="HTH_18"/>
    <property type="match status" value="1"/>
</dbReference>
<evidence type="ECO:0000256" key="2">
    <source>
        <dbReference type="ARBA" id="ARBA00023125"/>
    </source>
</evidence>
<accession>A0A5B8VTZ0</accession>
<dbReference type="RefSeq" id="WP_146787664.1">
    <property type="nucleotide sequence ID" value="NZ_CP042434.1"/>
</dbReference>
<keyword evidence="2" id="KW-0238">DNA-binding</keyword>
<dbReference type="AlphaFoldDB" id="A0A5B8VTZ0"/>
<dbReference type="GO" id="GO:0043565">
    <property type="term" value="F:sequence-specific DNA binding"/>
    <property type="evidence" value="ECO:0007669"/>
    <property type="project" value="InterPro"/>
</dbReference>
<organism evidence="5 6">
    <name type="scientific">Arachidicoccus ginsenosidivorans</name>
    <dbReference type="NCBI Taxonomy" id="496057"/>
    <lineage>
        <taxon>Bacteria</taxon>
        <taxon>Pseudomonadati</taxon>
        <taxon>Bacteroidota</taxon>
        <taxon>Chitinophagia</taxon>
        <taxon>Chitinophagales</taxon>
        <taxon>Chitinophagaceae</taxon>
        <taxon>Arachidicoccus</taxon>
    </lineage>
</organism>
<dbReference type="PANTHER" id="PTHR43280:SF27">
    <property type="entry name" value="TRANSCRIPTIONAL REGULATOR MTLR"/>
    <property type="match status" value="1"/>
</dbReference>
<dbReference type="OrthoDB" id="745435at2"/>
<dbReference type="PANTHER" id="PTHR43280">
    <property type="entry name" value="ARAC-FAMILY TRANSCRIPTIONAL REGULATOR"/>
    <property type="match status" value="1"/>
</dbReference>
<evidence type="ECO:0000256" key="1">
    <source>
        <dbReference type="ARBA" id="ARBA00023015"/>
    </source>
</evidence>
<dbReference type="SMART" id="SM00342">
    <property type="entry name" value="HTH_ARAC"/>
    <property type="match status" value="1"/>
</dbReference>
<sequence>MLLELLTSIAEIKPSCSISSAYHSDNLFTQSERLNTIYNYTLEHYRSKIYIKDIADKTNLTENSFCRYFKSCTRKSYSQFINELRIGHACKLLSEGKKSIKEICYESGFNNITLFNRLFKKMKGMQPSEYRNSIHS</sequence>
<protein>
    <submittedName>
        <fullName evidence="5">Helix-turn-helix transcriptional regulator</fullName>
    </submittedName>
</protein>
<feature type="domain" description="HTH araC/xylS-type" evidence="4">
    <location>
        <begin position="35"/>
        <end position="133"/>
    </location>
</feature>
<dbReference type="SUPFAM" id="SSF46689">
    <property type="entry name" value="Homeodomain-like"/>
    <property type="match status" value="2"/>
</dbReference>
<keyword evidence="3" id="KW-0804">Transcription</keyword>
<dbReference type="InterPro" id="IPR020449">
    <property type="entry name" value="Tscrpt_reg_AraC-type_HTH"/>
</dbReference>
<keyword evidence="6" id="KW-1185">Reference proteome</keyword>
<evidence type="ECO:0000313" key="6">
    <source>
        <dbReference type="Proteomes" id="UP000321291"/>
    </source>
</evidence>
<dbReference type="PRINTS" id="PR00032">
    <property type="entry name" value="HTHARAC"/>
</dbReference>
<keyword evidence="1" id="KW-0805">Transcription regulation</keyword>
<dbReference type="InterPro" id="IPR009057">
    <property type="entry name" value="Homeodomain-like_sf"/>
</dbReference>
<dbReference type="GO" id="GO:0003700">
    <property type="term" value="F:DNA-binding transcription factor activity"/>
    <property type="evidence" value="ECO:0007669"/>
    <property type="project" value="InterPro"/>
</dbReference>
<dbReference type="InterPro" id="IPR018060">
    <property type="entry name" value="HTH_AraC"/>
</dbReference>
<dbReference type="PROSITE" id="PS01124">
    <property type="entry name" value="HTH_ARAC_FAMILY_2"/>
    <property type="match status" value="1"/>
</dbReference>
<proteinExistence type="predicted"/>
<gene>
    <name evidence="5" type="ORF">FSB73_22655</name>
</gene>
<dbReference type="KEGG" id="agi:FSB73_22655"/>
<name>A0A5B8VTZ0_9BACT</name>